<name>A0ABN7PCC9_TIMPD</name>
<evidence type="ECO:0000313" key="2">
    <source>
        <dbReference type="Proteomes" id="UP001153148"/>
    </source>
</evidence>
<proteinExistence type="predicted"/>
<keyword evidence="2" id="KW-1185">Reference proteome</keyword>
<dbReference type="EMBL" id="CAJPIN010043222">
    <property type="protein sequence ID" value="CAG2065451.1"/>
    <property type="molecule type" value="Genomic_DNA"/>
</dbReference>
<organism evidence="1 2">
    <name type="scientific">Timema podura</name>
    <name type="common">Walking stick</name>
    <dbReference type="NCBI Taxonomy" id="61482"/>
    <lineage>
        <taxon>Eukaryota</taxon>
        <taxon>Metazoa</taxon>
        <taxon>Ecdysozoa</taxon>
        <taxon>Arthropoda</taxon>
        <taxon>Hexapoda</taxon>
        <taxon>Insecta</taxon>
        <taxon>Pterygota</taxon>
        <taxon>Neoptera</taxon>
        <taxon>Polyneoptera</taxon>
        <taxon>Phasmatodea</taxon>
        <taxon>Timematodea</taxon>
        <taxon>Timematoidea</taxon>
        <taxon>Timematidae</taxon>
        <taxon>Timema</taxon>
    </lineage>
</organism>
<comment type="caution">
    <text evidence="1">The sequence shown here is derived from an EMBL/GenBank/DDBJ whole genome shotgun (WGS) entry which is preliminary data.</text>
</comment>
<gene>
    <name evidence="1" type="ORF">TPAB3V08_LOCUS12395</name>
</gene>
<evidence type="ECO:0000313" key="1">
    <source>
        <dbReference type="EMBL" id="CAG2065451.1"/>
    </source>
</evidence>
<protein>
    <submittedName>
        <fullName evidence="1">Uncharacterized protein</fullName>
    </submittedName>
</protein>
<reference evidence="1" key="1">
    <citation type="submission" date="2021-03" db="EMBL/GenBank/DDBJ databases">
        <authorList>
            <person name="Tran Van P."/>
        </authorList>
    </citation>
    <scope>NUCLEOTIDE SEQUENCE</scope>
</reference>
<accession>A0ABN7PCC9</accession>
<sequence>MGIKYVQYNTSLHLKGTSLLHSRSLITYTTTLTAALFLLDSLFSHPSPQSQFQYILHSLLFTVLLHPLL</sequence>
<dbReference type="Proteomes" id="UP001153148">
    <property type="component" value="Unassembled WGS sequence"/>
</dbReference>